<proteinExistence type="predicted"/>
<feature type="compositionally biased region" description="Basic and acidic residues" evidence="1">
    <location>
        <begin position="549"/>
        <end position="580"/>
    </location>
</feature>
<dbReference type="InterPro" id="IPR036609">
    <property type="entry name" value="LCCL_sf"/>
</dbReference>
<feature type="compositionally biased region" description="Pro residues" evidence="1">
    <location>
        <begin position="844"/>
        <end position="874"/>
    </location>
</feature>
<gene>
    <name evidence="2" type="ORF">BDY21DRAFT_166826</name>
</gene>
<feature type="region of interest" description="Disordered" evidence="1">
    <location>
        <begin position="902"/>
        <end position="927"/>
    </location>
</feature>
<dbReference type="Pfam" id="PF08642">
    <property type="entry name" value="Rxt3"/>
    <property type="match status" value="1"/>
</dbReference>
<feature type="compositionally biased region" description="Pro residues" evidence="1">
    <location>
        <begin position="41"/>
        <end position="51"/>
    </location>
</feature>
<evidence type="ECO:0000256" key="1">
    <source>
        <dbReference type="SAM" id="MobiDB-lite"/>
    </source>
</evidence>
<sequence>MDPRGPPQQQSPQHPPHQQQHTYSRPPERPLIHNPNHQTAPGPPPPPPPAGQHPGYPYGPHASQPPVHVPFQDPFPPRRDPFLPSAQSQQRRGSYSLSSRDAPPGTPQDRTPLGGGWHNASGTPSNAQQQAAHPQPALPTTQSSSAPSSAYGYDSSRRRSLGGGSPPRYYGVPHEPPPPPSFGSRHMPPPSSPQQQSPMPSYASGRAGPAPSPAPPSFPHSRDLPGLGSGHRPGSSMSISSLIGSEPPSVHQPPQHSPPTSSTAVSPSTKAMQPPSPRRTYHAASRSEYGSYPRPEAADKYAPSAGSTPRLADMSAQLAGSPPRGYGSARASPERGRPPVPQSQPPYQSGATGPSNPYPPRESAELEPGRSTVPGVPRPNSQPTGSFPPPARDGEPRDRYDPVMKTQPRPHYRYGPAPDRRPYAEHQHHQHHSHQQSPPTSAPAERPPPPPQIGGEQDRPITVQPVAHSAYSPPQGQPRSVPHQQAPPPPPPPPQAGPYWRGVPKEDSREQSGPRESNFYRNGPGGLRHNGSEAPSSSGTPSDASSRPSQDHLGRRGEHFHPVPVAHDHVPDPRRNDHSASHTPSGPGYGPRPPYEGVPRRPGEEMQHSRSFLGVSSEMSRRTGRASPLPQAVHGAQAKHQGPGEDPNIKSEFGRMFSGLGAGLSSVPSGNGGTNTPSRGSPMPTVRPMEGREPIPSLGADMARDGSRGIRKARRIKEEDGKAGSESGDGRGTPTLGGPRAAKRPKHAHTAHHHHHHHPHSHHHHHHKPEDDVFNNGSNASPAGAILGPYNAMKIPPQPPQAGTTPTPHHHHHHHHHAPPPVAGGPVGSAIHPHQPHHHHHPPKPSPVPGPSATPAAAAPPPPRVASPRRPPPTTTIISQPVIDSVAHLPRQHLGSGVYKARPTLPASATTPLDAKNGYTSRPNPMPRFDGKENCTFTVRVHRYYLTADQREVITSSRFLWGTGIYTDDSDVVAMAIHEGWIRGEWGADVDVGMLGIKGVENGINGAAKAGKGGVNHSKVGNGDVGDEYGEDEDEVPTVMTAPPATGPVVPPRGHELHVTLLILPPLQRYASTTANGIRSREWGRSHDGMSVKIVRMEWVDEGWGSRGEERSGEAKRKRMAAESLMDLFKGKDGAEAGPGERVKGRVAVGVA</sequence>
<dbReference type="Gene3D" id="2.170.130.20">
    <property type="entry name" value="LCCL-like domain"/>
    <property type="match status" value="1"/>
</dbReference>
<feature type="compositionally biased region" description="Low complexity" evidence="1">
    <location>
        <begin position="435"/>
        <end position="444"/>
    </location>
</feature>
<feature type="compositionally biased region" description="Basic and acidic residues" evidence="1">
    <location>
        <begin position="598"/>
        <end position="608"/>
    </location>
</feature>
<feature type="compositionally biased region" description="Low complexity" evidence="1">
    <location>
        <begin position="7"/>
        <end position="21"/>
    </location>
</feature>
<accession>A0A6A6P955</accession>
<feature type="compositionally biased region" description="Basic residues" evidence="1">
    <location>
        <begin position="741"/>
        <end position="767"/>
    </location>
</feature>
<dbReference type="Proteomes" id="UP000799766">
    <property type="component" value="Unassembled WGS sequence"/>
</dbReference>
<feature type="compositionally biased region" description="Polar residues" evidence="1">
    <location>
        <begin position="85"/>
        <end position="99"/>
    </location>
</feature>
<organism evidence="2 3">
    <name type="scientific">Lineolata rhizophorae</name>
    <dbReference type="NCBI Taxonomy" id="578093"/>
    <lineage>
        <taxon>Eukaryota</taxon>
        <taxon>Fungi</taxon>
        <taxon>Dikarya</taxon>
        <taxon>Ascomycota</taxon>
        <taxon>Pezizomycotina</taxon>
        <taxon>Dothideomycetes</taxon>
        <taxon>Dothideomycetes incertae sedis</taxon>
        <taxon>Lineolatales</taxon>
        <taxon>Lineolataceae</taxon>
        <taxon>Lineolata</taxon>
    </lineage>
</organism>
<feature type="compositionally biased region" description="Low complexity" evidence="1">
    <location>
        <begin position="193"/>
        <end position="209"/>
    </location>
</feature>
<dbReference type="OrthoDB" id="3596986at2759"/>
<keyword evidence="3" id="KW-1185">Reference proteome</keyword>
<feature type="compositionally biased region" description="Basic and acidic residues" evidence="1">
    <location>
        <begin position="418"/>
        <end position="427"/>
    </location>
</feature>
<dbReference type="AlphaFoldDB" id="A0A6A6P955"/>
<name>A0A6A6P955_9PEZI</name>
<dbReference type="InterPro" id="IPR013951">
    <property type="entry name" value="Rxt3"/>
</dbReference>
<dbReference type="SUPFAM" id="SSF69848">
    <property type="entry name" value="LCCL domain"/>
    <property type="match status" value="1"/>
</dbReference>
<feature type="compositionally biased region" description="Pro residues" evidence="1">
    <location>
        <begin position="485"/>
        <end position="496"/>
    </location>
</feature>
<feature type="region of interest" description="Disordered" evidence="1">
    <location>
        <begin position="1"/>
        <end position="884"/>
    </location>
</feature>
<feature type="compositionally biased region" description="Polar residues" evidence="1">
    <location>
        <begin position="666"/>
        <end position="679"/>
    </location>
</feature>
<feature type="compositionally biased region" description="Pro residues" evidence="1">
    <location>
        <begin position="174"/>
        <end position="192"/>
    </location>
</feature>
<reference evidence="2" key="1">
    <citation type="journal article" date="2020" name="Stud. Mycol.">
        <title>101 Dothideomycetes genomes: a test case for predicting lifestyles and emergence of pathogens.</title>
        <authorList>
            <person name="Haridas S."/>
            <person name="Albert R."/>
            <person name="Binder M."/>
            <person name="Bloem J."/>
            <person name="Labutti K."/>
            <person name="Salamov A."/>
            <person name="Andreopoulos B."/>
            <person name="Baker S."/>
            <person name="Barry K."/>
            <person name="Bills G."/>
            <person name="Bluhm B."/>
            <person name="Cannon C."/>
            <person name="Castanera R."/>
            <person name="Culley D."/>
            <person name="Daum C."/>
            <person name="Ezra D."/>
            <person name="Gonzalez J."/>
            <person name="Henrissat B."/>
            <person name="Kuo A."/>
            <person name="Liang C."/>
            <person name="Lipzen A."/>
            <person name="Lutzoni F."/>
            <person name="Magnuson J."/>
            <person name="Mondo S."/>
            <person name="Nolan M."/>
            <person name="Ohm R."/>
            <person name="Pangilinan J."/>
            <person name="Park H.-J."/>
            <person name="Ramirez L."/>
            <person name="Alfaro M."/>
            <person name="Sun H."/>
            <person name="Tritt A."/>
            <person name="Yoshinaga Y."/>
            <person name="Zwiers L.-H."/>
            <person name="Turgeon B."/>
            <person name="Goodwin S."/>
            <person name="Spatafora J."/>
            <person name="Crous P."/>
            <person name="Grigoriev I."/>
        </authorList>
    </citation>
    <scope>NUCLEOTIDE SEQUENCE</scope>
    <source>
        <strain evidence="2">ATCC 16933</strain>
    </source>
</reference>
<evidence type="ECO:0000313" key="2">
    <source>
        <dbReference type="EMBL" id="KAF2460521.1"/>
    </source>
</evidence>
<feature type="compositionally biased region" description="Basic and acidic residues" evidence="1">
    <location>
        <begin position="503"/>
        <end position="513"/>
    </location>
</feature>
<protein>
    <submittedName>
        <fullName evidence="2">Histone deacetylation protein Rxt3-domain-containing protein</fullName>
    </submittedName>
</protein>
<feature type="compositionally biased region" description="Basic residues" evidence="1">
    <location>
        <begin position="834"/>
        <end position="843"/>
    </location>
</feature>
<feature type="compositionally biased region" description="Low complexity" evidence="1">
    <location>
        <begin position="124"/>
        <end position="154"/>
    </location>
</feature>
<feature type="compositionally biased region" description="Basic and acidic residues" evidence="1">
    <location>
        <begin position="392"/>
        <end position="402"/>
    </location>
</feature>
<evidence type="ECO:0000313" key="3">
    <source>
        <dbReference type="Proteomes" id="UP000799766"/>
    </source>
</evidence>
<feature type="compositionally biased region" description="Basic residues" evidence="1">
    <location>
        <begin position="808"/>
        <end position="818"/>
    </location>
</feature>
<feature type="compositionally biased region" description="Low complexity" evidence="1">
    <location>
        <begin position="535"/>
        <end position="548"/>
    </location>
</feature>
<dbReference type="EMBL" id="MU001673">
    <property type="protein sequence ID" value="KAF2460521.1"/>
    <property type="molecule type" value="Genomic_DNA"/>
</dbReference>
<feature type="compositionally biased region" description="Low complexity" evidence="1">
    <location>
        <begin position="234"/>
        <end position="269"/>
    </location>
</feature>